<accession>A0A2D0N6F4</accession>
<dbReference type="GO" id="GO:0016301">
    <property type="term" value="F:kinase activity"/>
    <property type="evidence" value="ECO:0007669"/>
    <property type="project" value="UniProtKB-UniRule"/>
</dbReference>
<dbReference type="PIRSF" id="PIRSF006221">
    <property type="entry name" value="Ketosamine-3-kinase"/>
    <property type="match status" value="1"/>
</dbReference>
<sequence>MAGVDQPEPDLDLYYLSEVVTNKIEAQLGQSLIEVSPVSGGDINDARLITVQDGQQFFVKINEGPQAYPMFQAEARGLEMLRSAAPAEILIPDFIACEPAGEAAFLLLEYIQTGTPLSGFWPAFGRGLAKLHRQSNDQFGLDHANFIGRLPQSNGAHDDWPGFYTHERLLPQGKMAYEQTLLDLKDMQYLERLCKQLGDLYPTEPPALIHGDLWSGNYLVHTNGQAVLIDPSVAYSHREMDLAMTRLFGGFPEEFYRAYQESYPLDSGWEDRLPLGQLYYLLVHLNMFGTSYLPSVKRILKQF</sequence>
<dbReference type="Gene3D" id="3.90.1200.10">
    <property type="match status" value="1"/>
</dbReference>
<dbReference type="EMBL" id="PDUD01000029">
    <property type="protein sequence ID" value="PHN03739.1"/>
    <property type="molecule type" value="Genomic_DNA"/>
</dbReference>
<dbReference type="InterPro" id="IPR011009">
    <property type="entry name" value="Kinase-like_dom_sf"/>
</dbReference>
<dbReference type="InterPro" id="IPR016477">
    <property type="entry name" value="Fructo-/Ketosamine-3-kinase"/>
</dbReference>
<evidence type="ECO:0000313" key="3">
    <source>
        <dbReference type="EMBL" id="PHN03739.1"/>
    </source>
</evidence>
<dbReference type="Pfam" id="PF03881">
    <property type="entry name" value="Fructosamin_kin"/>
    <property type="match status" value="1"/>
</dbReference>
<protein>
    <recommendedName>
        <fullName evidence="5">Ketosamine-3-kinase</fullName>
    </recommendedName>
</protein>
<evidence type="ECO:0000313" key="4">
    <source>
        <dbReference type="Proteomes" id="UP000223913"/>
    </source>
</evidence>
<evidence type="ECO:0000256" key="1">
    <source>
        <dbReference type="ARBA" id="ARBA00009460"/>
    </source>
</evidence>
<evidence type="ECO:0000256" key="2">
    <source>
        <dbReference type="PIRNR" id="PIRNR006221"/>
    </source>
</evidence>
<reference evidence="3 4" key="1">
    <citation type="submission" date="2017-10" db="EMBL/GenBank/DDBJ databases">
        <title>The draft genome sequence of Lewinella nigricans NBRC 102662.</title>
        <authorList>
            <person name="Wang K."/>
        </authorList>
    </citation>
    <scope>NUCLEOTIDE SEQUENCE [LARGE SCALE GENOMIC DNA]</scope>
    <source>
        <strain evidence="3 4">NBRC 102662</strain>
    </source>
</reference>
<dbReference type="Gene3D" id="3.30.200.20">
    <property type="entry name" value="Phosphorylase Kinase, domain 1"/>
    <property type="match status" value="1"/>
</dbReference>
<dbReference type="OrthoDB" id="5291879at2"/>
<comment type="similarity">
    <text evidence="1 2">Belongs to the fructosamine kinase family.</text>
</comment>
<gene>
    <name evidence="3" type="ORF">CRP01_24625</name>
</gene>
<name>A0A2D0N6F4_FLAN2</name>
<comment type="caution">
    <text evidence="3">The sequence shown here is derived from an EMBL/GenBank/DDBJ whole genome shotgun (WGS) entry which is preliminary data.</text>
</comment>
<keyword evidence="2" id="KW-0418">Kinase</keyword>
<dbReference type="PANTHER" id="PTHR12149:SF8">
    <property type="entry name" value="PROTEIN-RIBULOSAMINE 3-KINASE"/>
    <property type="match status" value="1"/>
</dbReference>
<proteinExistence type="inferred from homology"/>
<organism evidence="3 4">
    <name type="scientific">Flavilitoribacter nigricans (strain ATCC 23147 / DSM 23189 / NBRC 102662 / NCIMB 1420 / SS-2)</name>
    <name type="common">Lewinella nigricans</name>
    <dbReference type="NCBI Taxonomy" id="1122177"/>
    <lineage>
        <taxon>Bacteria</taxon>
        <taxon>Pseudomonadati</taxon>
        <taxon>Bacteroidota</taxon>
        <taxon>Saprospiria</taxon>
        <taxon>Saprospirales</taxon>
        <taxon>Lewinellaceae</taxon>
        <taxon>Flavilitoribacter</taxon>
    </lineage>
</organism>
<dbReference type="SUPFAM" id="SSF56112">
    <property type="entry name" value="Protein kinase-like (PK-like)"/>
    <property type="match status" value="1"/>
</dbReference>
<keyword evidence="4" id="KW-1185">Reference proteome</keyword>
<dbReference type="AlphaFoldDB" id="A0A2D0N6F4"/>
<dbReference type="PANTHER" id="PTHR12149">
    <property type="entry name" value="FRUCTOSAMINE 3 KINASE-RELATED PROTEIN"/>
    <property type="match status" value="1"/>
</dbReference>
<evidence type="ECO:0008006" key="5">
    <source>
        <dbReference type="Google" id="ProtNLM"/>
    </source>
</evidence>
<keyword evidence="2" id="KW-0808">Transferase</keyword>
<dbReference type="Proteomes" id="UP000223913">
    <property type="component" value="Unassembled WGS sequence"/>
</dbReference>